<dbReference type="GO" id="GO:0060170">
    <property type="term" value="C:ciliary membrane"/>
    <property type="evidence" value="ECO:0007669"/>
    <property type="project" value="TreeGrafter"/>
</dbReference>
<comment type="caution">
    <text evidence="2">The sequence shown here is derived from an EMBL/GenBank/DDBJ whole genome shotgun (WGS) entry which is preliminary data.</text>
</comment>
<sequence>MATMLNIDSSILYGNPRFNCFFFGRYTEKYRSNESHLGETSIGLIEMCIMTSPANPNNQKCFISHQFRLVWSISFGLALAAFALLSVTIVLLVTSQYTQAPIAQYGRLAGFIAMIFLCLSSILFPMGFDSELIGGSPFQLPSDYRIGSSYILFVGATWLTVISTLTTGKMCLPTQLI</sequence>
<accession>A0A821T9V0</accession>
<evidence type="ECO:0000313" key="3">
    <source>
        <dbReference type="Proteomes" id="UP000663848"/>
    </source>
</evidence>
<dbReference type="EMBL" id="CAJOBR010008003">
    <property type="protein sequence ID" value="CAF4872521.1"/>
    <property type="molecule type" value="Genomic_DNA"/>
</dbReference>
<organism evidence="2 3">
    <name type="scientific">Rotaria socialis</name>
    <dbReference type="NCBI Taxonomy" id="392032"/>
    <lineage>
        <taxon>Eukaryota</taxon>
        <taxon>Metazoa</taxon>
        <taxon>Spiralia</taxon>
        <taxon>Gnathifera</taxon>
        <taxon>Rotifera</taxon>
        <taxon>Eurotatoria</taxon>
        <taxon>Bdelloidea</taxon>
        <taxon>Philodinida</taxon>
        <taxon>Philodinidae</taxon>
        <taxon>Rotaria</taxon>
    </lineage>
</organism>
<dbReference type="GO" id="GO:0005794">
    <property type="term" value="C:Golgi apparatus"/>
    <property type="evidence" value="ECO:0007669"/>
    <property type="project" value="TreeGrafter"/>
</dbReference>
<dbReference type="PANTHER" id="PTHR31186:SF1">
    <property type="entry name" value="MODULATOR OF SMOOTHENED PROTEIN"/>
    <property type="match status" value="1"/>
</dbReference>
<feature type="transmembrane region" description="Helical" evidence="1">
    <location>
        <begin position="69"/>
        <end position="93"/>
    </location>
</feature>
<keyword evidence="1" id="KW-1133">Transmembrane helix</keyword>
<proteinExistence type="predicted"/>
<feature type="transmembrane region" description="Helical" evidence="1">
    <location>
        <begin position="105"/>
        <end position="128"/>
    </location>
</feature>
<evidence type="ECO:0000256" key="1">
    <source>
        <dbReference type="SAM" id="Phobius"/>
    </source>
</evidence>
<feature type="transmembrane region" description="Helical" evidence="1">
    <location>
        <begin position="148"/>
        <end position="168"/>
    </location>
</feature>
<reference evidence="2" key="1">
    <citation type="submission" date="2021-02" db="EMBL/GenBank/DDBJ databases">
        <authorList>
            <person name="Nowell W R."/>
        </authorList>
    </citation>
    <scope>NUCLEOTIDE SEQUENCE</scope>
</reference>
<gene>
    <name evidence="2" type="ORF">QYT958_LOCUS28752</name>
</gene>
<protein>
    <submittedName>
        <fullName evidence="2">Uncharacterized protein</fullName>
    </submittedName>
</protein>
<dbReference type="Pfam" id="PF18800">
    <property type="entry name" value="Atthog"/>
    <property type="match status" value="1"/>
</dbReference>
<name>A0A821T9V0_9BILA</name>
<keyword evidence="1" id="KW-0472">Membrane</keyword>
<evidence type="ECO:0000313" key="2">
    <source>
        <dbReference type="EMBL" id="CAF4872521.1"/>
    </source>
</evidence>
<keyword evidence="1" id="KW-0812">Transmembrane</keyword>
<dbReference type="AlphaFoldDB" id="A0A821T9V0"/>
<dbReference type="Proteomes" id="UP000663848">
    <property type="component" value="Unassembled WGS sequence"/>
</dbReference>
<dbReference type="InterPro" id="IPR037663">
    <property type="entry name" value="Mosmo"/>
</dbReference>
<dbReference type="PANTHER" id="PTHR31186">
    <property type="entry name" value="MODULATOR OF SMOOTHENED PROTEIN"/>
    <property type="match status" value="1"/>
</dbReference>
<dbReference type="GO" id="GO:0045879">
    <property type="term" value="P:negative regulation of smoothened signaling pathway"/>
    <property type="evidence" value="ECO:0007669"/>
    <property type="project" value="TreeGrafter"/>
</dbReference>